<evidence type="ECO:0000259" key="2">
    <source>
        <dbReference type="Pfam" id="PF14111"/>
    </source>
</evidence>
<dbReference type="OrthoDB" id="994450at2759"/>
<keyword evidence="4" id="KW-1185">Reference proteome</keyword>
<dbReference type="EMBL" id="JAHUZN010000002">
    <property type="protein sequence ID" value="KAG8501723.1"/>
    <property type="molecule type" value="Genomic_DNA"/>
</dbReference>
<dbReference type="Pfam" id="PF14111">
    <property type="entry name" value="DUF4283"/>
    <property type="match status" value="1"/>
</dbReference>
<gene>
    <name evidence="3" type="ORF">CXB51_003900</name>
</gene>
<dbReference type="InterPro" id="IPR025558">
    <property type="entry name" value="DUF4283"/>
</dbReference>
<comment type="caution">
    <text evidence="3">The sequence shown here is derived from an EMBL/GenBank/DDBJ whole genome shotgun (WGS) entry which is preliminary data.</text>
</comment>
<dbReference type="AlphaFoldDB" id="A0A8J5Z346"/>
<accession>A0A8J5Z346</accession>
<organism evidence="3 4">
    <name type="scientific">Gossypium anomalum</name>
    <dbReference type="NCBI Taxonomy" id="47600"/>
    <lineage>
        <taxon>Eukaryota</taxon>
        <taxon>Viridiplantae</taxon>
        <taxon>Streptophyta</taxon>
        <taxon>Embryophyta</taxon>
        <taxon>Tracheophyta</taxon>
        <taxon>Spermatophyta</taxon>
        <taxon>Magnoliopsida</taxon>
        <taxon>eudicotyledons</taxon>
        <taxon>Gunneridae</taxon>
        <taxon>Pentapetalae</taxon>
        <taxon>rosids</taxon>
        <taxon>malvids</taxon>
        <taxon>Malvales</taxon>
        <taxon>Malvaceae</taxon>
        <taxon>Malvoideae</taxon>
        <taxon>Gossypium</taxon>
    </lineage>
</organism>
<feature type="region of interest" description="Disordered" evidence="1">
    <location>
        <begin position="227"/>
        <end position="252"/>
    </location>
</feature>
<protein>
    <recommendedName>
        <fullName evidence="2">DUF4283 domain-containing protein</fullName>
    </recommendedName>
</protein>
<feature type="compositionally biased region" description="Basic and acidic residues" evidence="1">
    <location>
        <begin position="233"/>
        <end position="252"/>
    </location>
</feature>
<sequence>METELTQLTINEEEEEILQIQIDPETGRGVEEFQLVGCFLTTSLIHFPAIRSTMANLWHPVRGFKFKIWGRKCIFFIFYVMDIERVLKGSPWTFNNHLLVLHNLKRGKIHKQFPWFSLFLGVFLEYDGSVLGKENRNFMRVKVQIDVRRPLKRKKQYMATRRRGRGLEGQLSFGGRYWDGDNKERNGKRFDLILGLNLEGVSSSSQRENNCWMDQVHADMEHDLEDGILVGEEGEKTTARGDEKSERKRREW</sequence>
<evidence type="ECO:0000256" key="1">
    <source>
        <dbReference type="SAM" id="MobiDB-lite"/>
    </source>
</evidence>
<dbReference type="PANTHER" id="PTHR31286:SF153">
    <property type="entry name" value="DUF4283 DOMAIN PROTEIN"/>
    <property type="match status" value="1"/>
</dbReference>
<proteinExistence type="predicted"/>
<reference evidence="3 4" key="1">
    <citation type="journal article" date="2021" name="bioRxiv">
        <title>The Gossypium anomalum genome as a resource for cotton improvement and evolutionary analysis of hybrid incompatibility.</title>
        <authorList>
            <person name="Grover C.E."/>
            <person name="Yuan D."/>
            <person name="Arick M.A."/>
            <person name="Miller E.R."/>
            <person name="Hu G."/>
            <person name="Peterson D.G."/>
            <person name="Wendel J.F."/>
            <person name="Udall J.A."/>
        </authorList>
    </citation>
    <scope>NUCLEOTIDE SEQUENCE [LARGE SCALE GENOMIC DNA]</scope>
    <source>
        <strain evidence="3">JFW-Udall</strain>
        <tissue evidence="3">Leaf</tissue>
    </source>
</reference>
<name>A0A8J5Z346_9ROSI</name>
<dbReference type="Proteomes" id="UP000701853">
    <property type="component" value="Chromosome 2"/>
</dbReference>
<dbReference type="InterPro" id="IPR040256">
    <property type="entry name" value="At4g02000-like"/>
</dbReference>
<feature type="domain" description="DUF4283" evidence="2">
    <location>
        <begin position="35"/>
        <end position="105"/>
    </location>
</feature>
<evidence type="ECO:0000313" key="3">
    <source>
        <dbReference type="EMBL" id="KAG8501723.1"/>
    </source>
</evidence>
<evidence type="ECO:0000313" key="4">
    <source>
        <dbReference type="Proteomes" id="UP000701853"/>
    </source>
</evidence>
<dbReference type="PANTHER" id="PTHR31286">
    <property type="entry name" value="GLYCINE-RICH CELL WALL STRUCTURAL PROTEIN 1.8-LIKE"/>
    <property type="match status" value="1"/>
</dbReference>